<dbReference type="SUPFAM" id="SSF103039">
    <property type="entry name" value="CheC-like"/>
    <property type="match status" value="1"/>
</dbReference>
<dbReference type="InterPro" id="IPR036429">
    <property type="entry name" value="SpoA-like_sf"/>
</dbReference>
<dbReference type="GO" id="GO:0071978">
    <property type="term" value="P:bacterial-type flagellum-dependent swarming motility"/>
    <property type="evidence" value="ECO:0007669"/>
    <property type="project" value="TreeGrafter"/>
</dbReference>
<sequence>MNPVLSQEEIDALMAGMQSGEIDVAVLEEKEQVKIKQYDFKRPVRLSKEYISTLTMVFEEYAKISENLLTTQLQSSVSMHLKSIEQVSFDEFLHSVPYFTMMGVFHASPQPGIQIVELNPQICFQLVEIMCGSADEASFTKEVTKTYFTEIERAILEDIIQQFGVAFQNAWRDIADMDVSLDSMETNSQLIQSISPNEPVSLITFEIELLGNTSFLNLCIPYIFYESMLEKLSFRNWFHSGKEADASDQDHLEKSLQAVELNVEVTLGKTELSLENFLQLELGDIVPLQKRTSDPLILSIEKQPYYLVKPGILEDQMAVEVLQDIGGNQD</sequence>
<dbReference type="Gene3D" id="3.40.1550.10">
    <property type="entry name" value="CheC-like"/>
    <property type="match status" value="1"/>
</dbReference>
<evidence type="ECO:0000256" key="2">
    <source>
        <dbReference type="ARBA" id="ARBA00004202"/>
    </source>
</evidence>
<dbReference type="NCBIfam" id="TIGR01397">
    <property type="entry name" value="fliM_switch"/>
    <property type="match status" value="1"/>
</dbReference>
<dbReference type="AlphaFoldDB" id="A0A6G7WHC5"/>
<dbReference type="SUPFAM" id="SSF101801">
    <property type="entry name" value="Surface presentation of antigens (SPOA)"/>
    <property type="match status" value="1"/>
</dbReference>
<gene>
    <name evidence="12" type="primary">fliM</name>
    <name evidence="12" type="ORF">G7058_05940</name>
</gene>
<feature type="domain" description="Flagellar motor switch protein FliN-like C-terminal" evidence="11">
    <location>
        <begin position="255"/>
        <end position="323"/>
    </location>
</feature>
<protein>
    <recommendedName>
        <fullName evidence="4 10">Flagellar motor switch protein FliM</fullName>
    </recommendedName>
</protein>
<keyword evidence="12" id="KW-0969">Cilium</keyword>
<dbReference type="GO" id="GO:0005886">
    <property type="term" value="C:plasma membrane"/>
    <property type="evidence" value="ECO:0007669"/>
    <property type="project" value="UniProtKB-SubCell"/>
</dbReference>
<accession>A0A6G7WHC5</accession>
<dbReference type="PANTHER" id="PTHR30034">
    <property type="entry name" value="FLAGELLAR MOTOR SWITCH PROTEIN FLIM"/>
    <property type="match status" value="1"/>
</dbReference>
<dbReference type="PRINTS" id="PR00955">
    <property type="entry name" value="FLGMOTORFLIM"/>
</dbReference>
<keyword evidence="12" id="KW-0282">Flagellum</keyword>
<evidence type="ECO:0000256" key="7">
    <source>
        <dbReference type="ARBA" id="ARBA00022779"/>
    </source>
</evidence>
<dbReference type="GO" id="GO:0050918">
    <property type="term" value="P:positive chemotaxis"/>
    <property type="evidence" value="ECO:0007669"/>
    <property type="project" value="TreeGrafter"/>
</dbReference>
<comment type="similarity">
    <text evidence="3">Belongs to the FliM family.</text>
</comment>
<evidence type="ECO:0000256" key="6">
    <source>
        <dbReference type="ARBA" id="ARBA00022500"/>
    </source>
</evidence>
<dbReference type="GeneID" id="94552814"/>
<dbReference type="Pfam" id="PF01052">
    <property type="entry name" value="FliMN_C"/>
    <property type="match status" value="1"/>
</dbReference>
<proteinExistence type="inferred from homology"/>
<evidence type="ECO:0000256" key="8">
    <source>
        <dbReference type="ARBA" id="ARBA00023136"/>
    </source>
</evidence>
<reference evidence="12 13" key="1">
    <citation type="journal article" date="2017" name="Int. J. Syst. Evol. Microbiol.">
        <title>Jeotgalibaca porci sp. nov. and Jeotgalibaca arthritidis sp. nov., isolated from pigs, and emended description of the genus Jeotgalibaca.</title>
        <authorList>
            <person name="Zamora L."/>
            <person name="Perez-Sancho M."/>
            <person name="Dominguez L."/>
            <person name="Fernandez-Garayzabal J.F."/>
            <person name="Vela A.I."/>
        </authorList>
    </citation>
    <scope>NUCLEOTIDE SEQUENCE [LARGE SCALE GENOMIC DNA]</scope>
    <source>
        <strain evidence="12 13">CCUG 69148</strain>
    </source>
</reference>
<dbReference type="RefSeq" id="WP_166062688.1">
    <property type="nucleotide sequence ID" value="NZ_CP049889.1"/>
</dbReference>
<keyword evidence="9" id="KW-0975">Bacterial flagellum</keyword>
<keyword evidence="8" id="KW-0472">Membrane</keyword>
<keyword evidence="12" id="KW-0966">Cell projection</keyword>
<evidence type="ECO:0000259" key="11">
    <source>
        <dbReference type="Pfam" id="PF01052"/>
    </source>
</evidence>
<dbReference type="Gene3D" id="2.30.330.10">
    <property type="entry name" value="SpoA-like"/>
    <property type="match status" value="1"/>
</dbReference>
<evidence type="ECO:0000256" key="3">
    <source>
        <dbReference type="ARBA" id="ARBA00011049"/>
    </source>
</evidence>
<dbReference type="KEGG" id="jpo:G7058_05940"/>
<dbReference type="GO" id="GO:0003774">
    <property type="term" value="F:cytoskeletal motor activity"/>
    <property type="evidence" value="ECO:0007669"/>
    <property type="project" value="InterPro"/>
</dbReference>
<dbReference type="GO" id="GO:0009425">
    <property type="term" value="C:bacterial-type flagellum basal body"/>
    <property type="evidence" value="ECO:0007669"/>
    <property type="project" value="UniProtKB-SubCell"/>
</dbReference>
<dbReference type="InterPro" id="IPR001689">
    <property type="entry name" value="Flag_FliM"/>
</dbReference>
<dbReference type="InterPro" id="IPR001543">
    <property type="entry name" value="FliN-like_C"/>
</dbReference>
<comment type="subcellular location">
    <subcellularLocation>
        <location evidence="1">Bacterial flagellum basal body</location>
    </subcellularLocation>
    <subcellularLocation>
        <location evidence="2">Cell membrane</location>
        <topology evidence="2">Peripheral membrane protein</topology>
    </subcellularLocation>
</comment>
<dbReference type="Pfam" id="PF02154">
    <property type="entry name" value="FliM"/>
    <property type="match status" value="1"/>
</dbReference>
<dbReference type="CDD" id="cd17908">
    <property type="entry name" value="FliM"/>
    <property type="match status" value="1"/>
</dbReference>
<evidence type="ECO:0000256" key="5">
    <source>
        <dbReference type="ARBA" id="ARBA00022475"/>
    </source>
</evidence>
<keyword evidence="5" id="KW-1003">Cell membrane</keyword>
<evidence type="ECO:0000256" key="4">
    <source>
        <dbReference type="ARBA" id="ARBA00021898"/>
    </source>
</evidence>
<evidence type="ECO:0000313" key="12">
    <source>
        <dbReference type="EMBL" id="QIK51631.1"/>
    </source>
</evidence>
<dbReference type="PIRSF" id="PIRSF002888">
    <property type="entry name" value="FliM"/>
    <property type="match status" value="1"/>
</dbReference>
<evidence type="ECO:0000313" key="13">
    <source>
        <dbReference type="Proteomes" id="UP000501830"/>
    </source>
</evidence>
<keyword evidence="7" id="KW-0283">Flagellar rotation</keyword>
<dbReference type="EMBL" id="CP049889">
    <property type="protein sequence ID" value="QIK51631.1"/>
    <property type="molecule type" value="Genomic_DNA"/>
</dbReference>
<dbReference type="Proteomes" id="UP000501830">
    <property type="component" value="Chromosome"/>
</dbReference>
<evidence type="ECO:0000256" key="10">
    <source>
        <dbReference type="NCBIfam" id="TIGR01397"/>
    </source>
</evidence>
<evidence type="ECO:0000256" key="1">
    <source>
        <dbReference type="ARBA" id="ARBA00004117"/>
    </source>
</evidence>
<organism evidence="12 13">
    <name type="scientific">Jeotgalibaca porci</name>
    <dbReference type="NCBI Taxonomy" id="1868793"/>
    <lineage>
        <taxon>Bacteria</taxon>
        <taxon>Bacillati</taxon>
        <taxon>Bacillota</taxon>
        <taxon>Bacilli</taxon>
        <taxon>Lactobacillales</taxon>
        <taxon>Carnobacteriaceae</taxon>
        <taxon>Jeotgalibaca</taxon>
    </lineage>
</organism>
<keyword evidence="13" id="KW-1185">Reference proteome</keyword>
<name>A0A6G7WHC5_9LACT</name>
<dbReference type="PANTHER" id="PTHR30034:SF6">
    <property type="entry name" value="YOP PROTEINS TRANSLOCATION PROTEIN Q"/>
    <property type="match status" value="1"/>
</dbReference>
<dbReference type="InterPro" id="IPR028976">
    <property type="entry name" value="CheC-like_sf"/>
</dbReference>
<evidence type="ECO:0000256" key="9">
    <source>
        <dbReference type="ARBA" id="ARBA00023143"/>
    </source>
</evidence>
<keyword evidence="6" id="KW-0145">Chemotaxis</keyword>